<evidence type="ECO:0000256" key="1">
    <source>
        <dbReference type="SAM" id="MobiDB-lite"/>
    </source>
</evidence>
<dbReference type="Proteomes" id="UP000273083">
    <property type="component" value="Unassembled WGS sequence"/>
</dbReference>
<feature type="domain" description="BIG2" evidence="3">
    <location>
        <begin position="1555"/>
        <end position="1628"/>
    </location>
</feature>
<feature type="chain" id="PRO_5018175348" evidence="2">
    <location>
        <begin position="33"/>
        <end position="1640"/>
    </location>
</feature>
<evidence type="ECO:0000256" key="2">
    <source>
        <dbReference type="SAM" id="SignalP"/>
    </source>
</evidence>
<feature type="compositionally biased region" description="Low complexity" evidence="1">
    <location>
        <begin position="1325"/>
        <end position="1337"/>
    </location>
</feature>
<dbReference type="SMART" id="SM00635">
    <property type="entry name" value="BID_2"/>
    <property type="match status" value="1"/>
</dbReference>
<gene>
    <name evidence="4" type="ORF">EDD66_101491</name>
</gene>
<evidence type="ECO:0000313" key="5">
    <source>
        <dbReference type="Proteomes" id="UP000273083"/>
    </source>
</evidence>
<dbReference type="InterPro" id="IPR016195">
    <property type="entry name" value="Pol/histidinol_Pase-like"/>
</dbReference>
<dbReference type="CDD" id="cd04486">
    <property type="entry name" value="YhcR_OBF_like"/>
    <property type="match status" value="1"/>
</dbReference>
<dbReference type="Gene3D" id="3.20.20.140">
    <property type="entry name" value="Metal-dependent hydrolases"/>
    <property type="match status" value="1"/>
</dbReference>
<reference evidence="4 5" key="1">
    <citation type="submission" date="2018-11" db="EMBL/GenBank/DDBJ databases">
        <title>Genomic Encyclopedia of Type Strains, Phase IV (KMG-IV): sequencing the most valuable type-strain genomes for metagenomic binning, comparative biology and taxonomic classification.</title>
        <authorList>
            <person name="Goeker M."/>
        </authorList>
    </citation>
    <scope>NUCLEOTIDE SEQUENCE [LARGE SCALE GENOMIC DNA]</scope>
    <source>
        <strain evidence="4 5">DSM 26537</strain>
    </source>
</reference>
<comment type="caution">
    <text evidence="4">The sequence shown here is derived from an EMBL/GenBank/DDBJ whole genome shotgun (WGS) entry which is preliminary data.</text>
</comment>
<dbReference type="Pfam" id="PF02368">
    <property type="entry name" value="Big_2"/>
    <property type="match status" value="1"/>
</dbReference>
<dbReference type="EMBL" id="RJVG01000001">
    <property type="protein sequence ID" value="ROR31871.1"/>
    <property type="molecule type" value="Genomic_DNA"/>
</dbReference>
<dbReference type="InterPro" id="IPR003343">
    <property type="entry name" value="Big_2"/>
</dbReference>
<accession>A0A3N1Y030</accession>
<dbReference type="NCBIfam" id="NF038032">
    <property type="entry name" value="CehA_McbA_metalo"/>
    <property type="match status" value="1"/>
</dbReference>
<dbReference type="OrthoDB" id="9801679at2"/>
<keyword evidence="5" id="KW-1185">Reference proteome</keyword>
<evidence type="ECO:0000313" key="4">
    <source>
        <dbReference type="EMBL" id="ROR31871.1"/>
    </source>
</evidence>
<feature type="region of interest" description="Disordered" evidence="1">
    <location>
        <begin position="1322"/>
        <end position="1348"/>
    </location>
</feature>
<dbReference type="RefSeq" id="WP_123607957.1">
    <property type="nucleotide sequence ID" value="NZ_RJVG01000001.1"/>
</dbReference>
<feature type="signal peptide" evidence="2">
    <location>
        <begin position="1"/>
        <end position="32"/>
    </location>
</feature>
<feature type="compositionally biased region" description="Polar residues" evidence="1">
    <location>
        <begin position="1338"/>
        <end position="1348"/>
    </location>
</feature>
<dbReference type="InterPro" id="IPR008964">
    <property type="entry name" value="Invasin/intimin_cell_adhesion"/>
</dbReference>
<evidence type="ECO:0000259" key="3">
    <source>
        <dbReference type="SMART" id="SM00635"/>
    </source>
</evidence>
<dbReference type="InterPro" id="IPR059177">
    <property type="entry name" value="GH29D-like_dom"/>
</dbReference>
<dbReference type="SUPFAM" id="SSF49373">
    <property type="entry name" value="Invasin/intimin cell-adhesion fragments"/>
    <property type="match status" value="1"/>
</dbReference>
<dbReference type="Pfam" id="PF13290">
    <property type="entry name" value="CHB_HEX_C_1"/>
    <property type="match status" value="2"/>
</dbReference>
<sequence>MKIMKQKQVAIILSVIMVLTTVFNTTSFTAIAADTALTVAEWEFTGIANPTGTPAVPVTPATPDTNITTPLKAKTGSDINLSTAAITSSVVSGSAIKYSYSGGALKRSTWNNTSVDQGWKIVLSTKGYDTLKLNAKTISSNTGPGNWKVQYSLDDADWTVLTTYSNTATLTALPEINLPDALNNLDQVYIRFLVADTKAVNGTNIGSGGTSGINNIKITGLPVSDPNVVQGVTASQSTGSEIRIGDQISLYTATEGAIIKYSTDGSAPSMVYDPVNPIIITELPITIKAHAEKEGLTSSVVTSFTYTQLKVAAVSATPNGGAILPGKTIELKTSTANAKIEYTTDGTNWKEYTTAISLPSLPATIKAKATLEGAIPSVESSFTFTERENVDYNIFFGQVHSHTTNSDGAGTVEEAFNYASKVPGLDFLAVTDHSNSLEDVAGTATIGNGSSSGKWKYGKEEAAKITAASNGNFIGLYAYEMTWSNGVGHINTFNTPGFENRNTAVYKTAGGLKAYYDAIKTQPQGISQFNHPGNTFGDFNDFALYDPELDNLINMIEVGNGEGVVRGSGYFPSYEYYTRALDKGWHVAPTNNQDNHKGKWGDSNTTRTVILADTLSEDNIYDAMRNRRTYATEDNDLKVYYTLNDEVMGTILNQEPETVDISVDIEDPGNEKIGTVEVIVNGGKSVISKEVNSSKETVNFKLPNDYSYYYIRIQQPDKDIAVTAPVWTGEVEKLGISKTSTTTVLPIKGENVDIATEFYNNEERDMTVKSLEFSIDGNVIHTADLQGNDLTTVPSLGSKKYEFNYISNTAGTFNVNVKLIAEFNGVEKIFTDVLKLNISDPSLVTKVIVDGSHRGDYVNGYYSGNMANFAAVAAKNQVQVSIETNITDELLANANLFVITAPLKRVTTVDGVSYDPQEFSEEFIAMVKRYVDNGGNLIVCGMADYQDNKSGSTYANSLPYQTSTQLNKLLEGIGAKTKINNDQVMDDVTNGGQAYRLKFTNYNMASESPLLDGIFEGQLYSFYSGCSIIPDETSMASGETTWLIKGHETTYSNDTPGTLPSIPVAKGDVYALASEKLSGGGTMLVGGTVYISNFEIQAQEVDNYLDLYSNYNITTNMLNLVAKEQEIKPIADARKGNKGDVFTVEGIVTAGTAVSENKFFDTIYIQDQTAGINIFPVSTDGIKVGQKIRVTGSVDEYQGDLELRVISYKVINTEVAPLQPIKVTTSQASDYGNFGGSLVKVEGTITKVLLENNVVSYALVKDSSGTEIRVFIDGYIGYSNKESAALENFVVEGKKIQAVGLVSYDPDGVRIRVRDRSEIVAVKPGSSSGSSGSSGSSTPVVTIPSTPNVSIEKPSDIKAAIQTQIANKSKLPAGEKPQINIAVKDVTKISMEALSGAKNEDIDLNFIMDKGTVTINGKNLSQMADKGEIDLTIAQIQDKKINSTIKTLSKNKQVKSIELKESLVKVSPAYTFYVGTTYKGKVLYLNILDSNKLTFISKAKVNADGFITLQFNLPATFKVQALGGKTLTTSGNSSIDKGVQYVITKESVTGKNAYVPKAPKLAKTKITLVRKKTSKINISYLADKKTVTYKSSNVKVAKVDKNGKITAVKPGKATITVKVKQNSKTYTLKSTVTVKAETKK</sequence>
<name>A0A3N1Y030_9FIRM</name>
<proteinExistence type="predicted"/>
<organism evidence="4 5">
    <name type="scientific">Mobilisporobacter senegalensis</name>
    <dbReference type="NCBI Taxonomy" id="1329262"/>
    <lineage>
        <taxon>Bacteria</taxon>
        <taxon>Bacillati</taxon>
        <taxon>Bacillota</taxon>
        <taxon>Clostridia</taxon>
        <taxon>Lachnospirales</taxon>
        <taxon>Lachnospiraceae</taxon>
        <taxon>Mobilisporobacter</taxon>
    </lineage>
</organism>
<dbReference type="Gene3D" id="2.60.40.1080">
    <property type="match status" value="1"/>
</dbReference>
<dbReference type="SUPFAM" id="SSF89550">
    <property type="entry name" value="PHP domain-like"/>
    <property type="match status" value="1"/>
</dbReference>
<keyword evidence="2" id="KW-0732">Signal</keyword>
<protein>
    <submittedName>
        <fullName evidence="4">Chitobiase/beta-hexosaminidase-like protein</fullName>
    </submittedName>
</protein>